<gene>
    <name evidence="3" type="ORF">ABVK25_010031</name>
</gene>
<feature type="domain" description="Killer toxin Kp4" evidence="2">
    <location>
        <begin position="14"/>
        <end position="147"/>
    </location>
</feature>
<keyword evidence="4" id="KW-1185">Reference proteome</keyword>
<organism evidence="3 4">
    <name type="scientific">Lepraria finkii</name>
    <dbReference type="NCBI Taxonomy" id="1340010"/>
    <lineage>
        <taxon>Eukaryota</taxon>
        <taxon>Fungi</taxon>
        <taxon>Dikarya</taxon>
        <taxon>Ascomycota</taxon>
        <taxon>Pezizomycotina</taxon>
        <taxon>Lecanoromycetes</taxon>
        <taxon>OSLEUM clade</taxon>
        <taxon>Lecanoromycetidae</taxon>
        <taxon>Lecanorales</taxon>
        <taxon>Lecanorineae</taxon>
        <taxon>Stereocaulaceae</taxon>
        <taxon>Lepraria</taxon>
    </lineage>
</organism>
<dbReference type="SUPFAM" id="SSF55221">
    <property type="entry name" value="Yeast killer toxins"/>
    <property type="match status" value="1"/>
</dbReference>
<dbReference type="Gene3D" id="3.30.430.10">
    <property type="entry name" value="Killer Toxin P4, subunit A"/>
    <property type="match status" value="1"/>
</dbReference>
<reference evidence="3 4" key="1">
    <citation type="submission" date="2024-09" db="EMBL/GenBank/DDBJ databases">
        <title>Rethinking Asexuality: The Enigmatic Case of Functional Sexual Genes in Lepraria (Stereocaulaceae).</title>
        <authorList>
            <person name="Doellman M."/>
            <person name="Sun Y."/>
            <person name="Barcenas-Pena A."/>
            <person name="Lumbsch H.T."/>
            <person name="Grewe F."/>
        </authorList>
    </citation>
    <scope>NUCLEOTIDE SEQUENCE [LARGE SCALE GENOMIC DNA]</scope>
    <source>
        <strain evidence="3 4">Grewe 0041</strain>
    </source>
</reference>
<evidence type="ECO:0000313" key="4">
    <source>
        <dbReference type="Proteomes" id="UP001590951"/>
    </source>
</evidence>
<evidence type="ECO:0000256" key="1">
    <source>
        <dbReference type="SAM" id="SignalP"/>
    </source>
</evidence>
<comment type="caution">
    <text evidence="3">The sequence shown here is derived from an EMBL/GenBank/DDBJ whole genome shotgun (WGS) entry which is preliminary data.</text>
</comment>
<dbReference type="Proteomes" id="UP001590951">
    <property type="component" value="Unassembled WGS sequence"/>
</dbReference>
<dbReference type="InterPro" id="IPR015131">
    <property type="entry name" value="Killer_tox_Kp4"/>
</dbReference>
<proteinExistence type="predicted"/>
<feature type="signal peptide" evidence="1">
    <location>
        <begin position="1"/>
        <end position="22"/>
    </location>
</feature>
<evidence type="ECO:0000313" key="3">
    <source>
        <dbReference type="EMBL" id="KAL2049690.1"/>
    </source>
</evidence>
<dbReference type="Pfam" id="PF09044">
    <property type="entry name" value="Kp4"/>
    <property type="match status" value="1"/>
</dbReference>
<keyword evidence="1" id="KW-0732">Signal</keyword>
<protein>
    <recommendedName>
        <fullName evidence="2">Killer toxin Kp4 domain-containing protein</fullName>
    </recommendedName>
</protein>
<sequence>MISAWPNRVWLFTLHTAYLASAFGINCRGSNECLFAGSFLRYTNVVQAFVDVLEFGSANSDLPGGPISPTSTYLAGQHIVCAEYHGVVGSICLFLQGNVPTAGVSGSLVIRKLNEIYCHGCEVCGSVPLSDGDNNPDTMGELTMNYVLHAGCNGLCSQPGMRISNGSIPTTAGNVTAPNQAARSGTCIIATAEIANTSPVHHMTPGREGRR</sequence>
<evidence type="ECO:0000259" key="2">
    <source>
        <dbReference type="Pfam" id="PF09044"/>
    </source>
</evidence>
<dbReference type="EMBL" id="JBHFEH010000059">
    <property type="protein sequence ID" value="KAL2049690.1"/>
    <property type="molecule type" value="Genomic_DNA"/>
</dbReference>
<name>A0ABR4AW44_9LECA</name>
<accession>A0ABR4AW44</accession>
<dbReference type="InterPro" id="IPR011329">
    <property type="entry name" value="Killer_tox_Kp4/SMK"/>
</dbReference>
<feature type="chain" id="PRO_5045517147" description="Killer toxin Kp4 domain-containing protein" evidence="1">
    <location>
        <begin position="23"/>
        <end position="211"/>
    </location>
</feature>